<keyword evidence="1" id="KW-0175">Coiled coil</keyword>
<name>A0A140LA18_9FIRM</name>
<feature type="coiled-coil region" evidence="1">
    <location>
        <begin position="11"/>
        <end position="41"/>
    </location>
</feature>
<dbReference type="RefSeq" id="WP_066353011.1">
    <property type="nucleotide sequence ID" value="NZ_LOED01000011.1"/>
</dbReference>
<sequence>MAKKCNGDRPKKDDKSILKEIEEAKEELQIAEKAFQWAKNEPEEIDAAIARLEAAMIRYNVLIRKAKDMGIKKEIWPQ</sequence>
<evidence type="ECO:0000313" key="3">
    <source>
        <dbReference type="Proteomes" id="UP000070427"/>
    </source>
</evidence>
<accession>A0A140LA18</accession>
<organism evidence="2 3">
    <name type="scientific">Fervidicola ferrireducens</name>
    <dbReference type="NCBI Taxonomy" id="520764"/>
    <lineage>
        <taxon>Bacteria</taxon>
        <taxon>Bacillati</taxon>
        <taxon>Bacillota</taxon>
        <taxon>Clostridia</taxon>
        <taxon>Thermosediminibacterales</taxon>
        <taxon>Thermosediminibacteraceae</taxon>
        <taxon>Fervidicola</taxon>
    </lineage>
</organism>
<protein>
    <recommendedName>
        <fullName evidence="4">DUF2508 domain-containing protein</fullName>
    </recommendedName>
</protein>
<dbReference type="EMBL" id="LOED01000011">
    <property type="protein sequence ID" value="KXG77393.1"/>
    <property type="molecule type" value="Genomic_DNA"/>
</dbReference>
<comment type="caution">
    <text evidence="2">The sequence shown here is derived from an EMBL/GenBank/DDBJ whole genome shotgun (WGS) entry which is preliminary data.</text>
</comment>
<proteinExistence type="predicted"/>
<evidence type="ECO:0008006" key="4">
    <source>
        <dbReference type="Google" id="ProtNLM"/>
    </source>
</evidence>
<dbReference type="AlphaFoldDB" id="A0A140LA18"/>
<evidence type="ECO:0000256" key="1">
    <source>
        <dbReference type="SAM" id="Coils"/>
    </source>
</evidence>
<gene>
    <name evidence="2" type="ORF">AN618_11210</name>
</gene>
<dbReference type="Proteomes" id="UP000070427">
    <property type="component" value="Unassembled WGS sequence"/>
</dbReference>
<reference evidence="2 3" key="1">
    <citation type="submission" date="2015-12" db="EMBL/GenBank/DDBJ databases">
        <title>Draft genome sequnece of Fervidicola ferrireducens strain Y170.</title>
        <authorList>
            <person name="Patel B.K."/>
        </authorList>
    </citation>
    <scope>NUCLEOTIDE SEQUENCE [LARGE SCALE GENOMIC DNA]</scope>
    <source>
        <strain evidence="2 3">Y170</strain>
    </source>
</reference>
<dbReference type="InterPro" id="IPR019644">
    <property type="entry name" value="DUF2508"/>
</dbReference>
<dbReference type="InParanoid" id="A0A140LA18"/>
<keyword evidence="3" id="KW-1185">Reference proteome</keyword>
<dbReference type="STRING" id="520764.AN618_11210"/>
<dbReference type="Pfam" id="PF10704">
    <property type="entry name" value="DUF2508"/>
    <property type="match status" value="1"/>
</dbReference>
<dbReference type="OrthoDB" id="1730250at2"/>
<evidence type="ECO:0000313" key="2">
    <source>
        <dbReference type="EMBL" id="KXG77393.1"/>
    </source>
</evidence>